<accession>A0ABX0DE30</accession>
<dbReference type="RefSeq" id="WP_165183404.1">
    <property type="nucleotide sequence ID" value="NZ_JAAKZI010000040.1"/>
</dbReference>
<reference evidence="1 2" key="1">
    <citation type="submission" date="2020-02" db="EMBL/GenBank/DDBJ databases">
        <title>Genome sequence of the type strain DSM 27180 of Arthrobacter silviterrae.</title>
        <authorList>
            <person name="Gao J."/>
            <person name="Sun J."/>
        </authorList>
    </citation>
    <scope>NUCLEOTIDE SEQUENCE [LARGE SCALE GENOMIC DNA]</scope>
    <source>
        <strain evidence="1 2">DSM 27180</strain>
    </source>
</reference>
<evidence type="ECO:0000313" key="2">
    <source>
        <dbReference type="Proteomes" id="UP000479226"/>
    </source>
</evidence>
<organism evidence="1 2">
    <name type="scientific">Arthrobacter silviterrae</name>
    <dbReference type="NCBI Taxonomy" id="2026658"/>
    <lineage>
        <taxon>Bacteria</taxon>
        <taxon>Bacillati</taxon>
        <taxon>Actinomycetota</taxon>
        <taxon>Actinomycetes</taxon>
        <taxon>Micrococcales</taxon>
        <taxon>Micrococcaceae</taxon>
        <taxon>Arthrobacter</taxon>
    </lineage>
</organism>
<dbReference type="EMBL" id="JAAKZI010000040">
    <property type="protein sequence ID" value="NGN85192.1"/>
    <property type="molecule type" value="Genomic_DNA"/>
</dbReference>
<evidence type="ECO:0008006" key="3">
    <source>
        <dbReference type="Google" id="ProtNLM"/>
    </source>
</evidence>
<evidence type="ECO:0000313" key="1">
    <source>
        <dbReference type="EMBL" id="NGN85192.1"/>
    </source>
</evidence>
<gene>
    <name evidence="1" type="ORF">G6N77_17235</name>
</gene>
<protein>
    <recommendedName>
        <fullName evidence="3">DUF3800 domain-containing protein</fullName>
    </recommendedName>
</protein>
<dbReference type="Proteomes" id="UP000479226">
    <property type="component" value="Unassembled WGS sequence"/>
</dbReference>
<name>A0ABX0DE30_9MICC</name>
<proteinExistence type="predicted"/>
<dbReference type="InterPro" id="IPR048868">
    <property type="entry name" value="OGG-like_put"/>
</dbReference>
<dbReference type="Pfam" id="PF21790">
    <property type="entry name" value="OGG"/>
    <property type="match status" value="1"/>
</dbReference>
<comment type="caution">
    <text evidence="1">The sequence shown here is derived from an EMBL/GenBank/DDBJ whole genome shotgun (WGS) entry which is preliminary data.</text>
</comment>
<sequence>MSEPDVTVSFMQGSYSQSGMPRPRTITHVISVSDVDEFGTCRRSIENTYRQSDEGRQARVSATGVIPVSEVLEDLKDYSHEKKILEHGFTFNTQWWKEELAAANWKSEGKLAADAPAEVNVSRSDLFDMASAVHNGTVSPEDFAFNVLLWGSGESRRNNRARIKSIVEAKGGEDLKQALDLSRSDVLASFDAFKPRGRNRFRYLGPAFFTKLMYFYGSGSPEHKPLIVDLRVLRTLSRTEAGNGIYVGHNYGVTTYTKALAVMEHLSDVARAEGGADLAGCTPDLVERWAFDQGGAPK</sequence>
<keyword evidence="2" id="KW-1185">Reference proteome</keyword>